<evidence type="ECO:0008006" key="4">
    <source>
        <dbReference type="Google" id="ProtNLM"/>
    </source>
</evidence>
<evidence type="ECO:0000313" key="2">
    <source>
        <dbReference type="EMBL" id="RNA36948.1"/>
    </source>
</evidence>
<feature type="signal peptide" evidence="1">
    <location>
        <begin position="1"/>
        <end position="19"/>
    </location>
</feature>
<proteinExistence type="predicted"/>
<dbReference type="Proteomes" id="UP000276133">
    <property type="component" value="Unassembled WGS sequence"/>
</dbReference>
<accession>A0A3M7SN37</accession>
<dbReference type="EMBL" id="REGN01001111">
    <property type="protein sequence ID" value="RNA36948.1"/>
    <property type="molecule type" value="Genomic_DNA"/>
</dbReference>
<name>A0A3M7SN37_BRAPC</name>
<comment type="caution">
    <text evidence="2">The sequence shown here is derived from an EMBL/GenBank/DDBJ whole genome shotgun (WGS) entry which is preliminary data.</text>
</comment>
<feature type="chain" id="PRO_5018280485" description="Secreted protein" evidence="1">
    <location>
        <begin position="20"/>
        <end position="126"/>
    </location>
</feature>
<evidence type="ECO:0000256" key="1">
    <source>
        <dbReference type="SAM" id="SignalP"/>
    </source>
</evidence>
<gene>
    <name evidence="2" type="ORF">BpHYR1_037045</name>
</gene>
<protein>
    <recommendedName>
        <fullName evidence="4">Secreted protein</fullName>
    </recommendedName>
</protein>
<keyword evidence="3" id="KW-1185">Reference proteome</keyword>
<organism evidence="2 3">
    <name type="scientific">Brachionus plicatilis</name>
    <name type="common">Marine rotifer</name>
    <name type="synonym">Brachionus muelleri</name>
    <dbReference type="NCBI Taxonomy" id="10195"/>
    <lineage>
        <taxon>Eukaryota</taxon>
        <taxon>Metazoa</taxon>
        <taxon>Spiralia</taxon>
        <taxon>Gnathifera</taxon>
        <taxon>Rotifera</taxon>
        <taxon>Eurotatoria</taxon>
        <taxon>Monogononta</taxon>
        <taxon>Pseudotrocha</taxon>
        <taxon>Ploima</taxon>
        <taxon>Brachionidae</taxon>
        <taxon>Brachionus</taxon>
    </lineage>
</organism>
<dbReference type="AlphaFoldDB" id="A0A3M7SN37"/>
<reference evidence="2 3" key="1">
    <citation type="journal article" date="2018" name="Sci. Rep.">
        <title>Genomic signatures of local adaptation to the degree of environmental predictability in rotifers.</title>
        <authorList>
            <person name="Franch-Gras L."/>
            <person name="Hahn C."/>
            <person name="Garcia-Roger E.M."/>
            <person name="Carmona M.J."/>
            <person name="Serra M."/>
            <person name="Gomez A."/>
        </authorList>
    </citation>
    <scope>NUCLEOTIDE SEQUENCE [LARGE SCALE GENOMIC DNA]</scope>
    <source>
        <strain evidence="2">HYR1</strain>
    </source>
</reference>
<sequence>MIILPIVTLVVSLFELVAILEVIEIWDLACLVSRNIAEQQKCYFDQIKPNIPPNSFNPFIVPNHVLFGQNNTFAVPQYYSKVSRVFHCLFVRFVKSCASLHSFGPVVARWLSNTFLTKQNLTDTKK</sequence>
<evidence type="ECO:0000313" key="3">
    <source>
        <dbReference type="Proteomes" id="UP000276133"/>
    </source>
</evidence>
<keyword evidence="1" id="KW-0732">Signal</keyword>